<dbReference type="RefSeq" id="WP_264880148.1">
    <property type="nucleotide sequence ID" value="NZ_JAPDOB010000001.1"/>
</dbReference>
<keyword evidence="3" id="KW-1185">Reference proteome</keyword>
<feature type="transmembrane region" description="Helical" evidence="1">
    <location>
        <begin position="85"/>
        <end position="105"/>
    </location>
</feature>
<name>A0ABT3JC66_9SPHN</name>
<sequence>MNREGSVTTAASTTTCLNCGAALGGSYCASCGQKALIPRSLAGFAGDLVAGLFNFEGKFWATLPMLAWRPGELTRRYVEGQRSRFISPVALYLFSVFLMFAALSFSGTLSNVKITGDLDSAAREELVALQRLEQDRASTVSQGKPTAELDRKIASQREELKQLQQLKEGRLPTGLSEDGNNPPWLRNALRKVATEPNAVMANVQEATSKYSWALIPLSVPFMWLLFPFRRNVHLFDHAVFVTYSLSFMMLLILAGSLLVMAGAGSFAALLLLVPPVHLYRQLKGAYRLRWWSALIRTFVLLIVASVVLALFGTAMLALGVFS</sequence>
<feature type="transmembrane region" description="Helical" evidence="1">
    <location>
        <begin position="240"/>
        <end position="273"/>
    </location>
</feature>
<proteinExistence type="predicted"/>
<feature type="transmembrane region" description="Helical" evidence="1">
    <location>
        <begin position="210"/>
        <end position="228"/>
    </location>
</feature>
<dbReference type="Proteomes" id="UP001526246">
    <property type="component" value="Unassembled WGS sequence"/>
</dbReference>
<evidence type="ECO:0000313" key="3">
    <source>
        <dbReference type="Proteomes" id="UP001526246"/>
    </source>
</evidence>
<gene>
    <name evidence="2" type="ORF">OMW55_01015</name>
</gene>
<reference evidence="2 3" key="1">
    <citation type="submission" date="2022-10" db="EMBL/GenBank/DDBJ databases">
        <title>Sphingomonas sp.</title>
        <authorList>
            <person name="Jin C."/>
        </authorList>
    </citation>
    <scope>NUCLEOTIDE SEQUENCE [LARGE SCALE GENOMIC DNA]</scope>
    <source>
        <strain evidence="2 3">BN140010</strain>
    </source>
</reference>
<feature type="transmembrane region" description="Helical" evidence="1">
    <location>
        <begin position="293"/>
        <end position="321"/>
    </location>
</feature>
<evidence type="ECO:0000313" key="2">
    <source>
        <dbReference type="EMBL" id="MCW3796391.1"/>
    </source>
</evidence>
<dbReference type="InterPro" id="IPR022134">
    <property type="entry name" value="DUF3667"/>
</dbReference>
<evidence type="ECO:0000256" key="1">
    <source>
        <dbReference type="SAM" id="Phobius"/>
    </source>
</evidence>
<keyword evidence="1" id="KW-1133">Transmembrane helix</keyword>
<organism evidence="2 3">
    <name type="scientific">Sphingomonas arvum</name>
    <dbReference type="NCBI Taxonomy" id="2992113"/>
    <lineage>
        <taxon>Bacteria</taxon>
        <taxon>Pseudomonadati</taxon>
        <taxon>Pseudomonadota</taxon>
        <taxon>Alphaproteobacteria</taxon>
        <taxon>Sphingomonadales</taxon>
        <taxon>Sphingomonadaceae</taxon>
        <taxon>Sphingomonas</taxon>
    </lineage>
</organism>
<protein>
    <submittedName>
        <fullName evidence="2">DUF3667 domain-containing protein</fullName>
    </submittedName>
</protein>
<keyword evidence="1" id="KW-0472">Membrane</keyword>
<comment type="caution">
    <text evidence="2">The sequence shown here is derived from an EMBL/GenBank/DDBJ whole genome shotgun (WGS) entry which is preliminary data.</text>
</comment>
<accession>A0ABT3JC66</accession>
<dbReference type="Pfam" id="PF12412">
    <property type="entry name" value="DUF3667"/>
    <property type="match status" value="1"/>
</dbReference>
<keyword evidence="1" id="KW-0812">Transmembrane</keyword>
<dbReference type="EMBL" id="JAPDOB010000001">
    <property type="protein sequence ID" value="MCW3796391.1"/>
    <property type="molecule type" value="Genomic_DNA"/>
</dbReference>